<feature type="region of interest" description="Disordered" evidence="1">
    <location>
        <begin position="99"/>
        <end position="132"/>
    </location>
</feature>
<dbReference type="AlphaFoldDB" id="A0A0A2V7D0"/>
<organism evidence="2 3">
    <name type="scientific">Paracoccidioides lutzii (strain ATCC MYA-826 / Pb01)</name>
    <name type="common">Paracoccidioides brasiliensis</name>
    <dbReference type="NCBI Taxonomy" id="502779"/>
    <lineage>
        <taxon>Eukaryota</taxon>
        <taxon>Fungi</taxon>
        <taxon>Dikarya</taxon>
        <taxon>Ascomycota</taxon>
        <taxon>Pezizomycotina</taxon>
        <taxon>Eurotiomycetes</taxon>
        <taxon>Eurotiomycetidae</taxon>
        <taxon>Onygenales</taxon>
        <taxon>Ajellomycetaceae</taxon>
        <taxon>Paracoccidioides</taxon>
    </lineage>
</organism>
<proteinExistence type="predicted"/>
<keyword evidence="3" id="KW-1185">Reference proteome</keyword>
<dbReference type="KEGG" id="pbl:PAAG_11190"/>
<dbReference type="Proteomes" id="UP000002059">
    <property type="component" value="Partially assembled WGS sequence"/>
</dbReference>
<accession>A0A0A2V7D0</accession>
<dbReference type="OrthoDB" id="4206656at2759"/>
<feature type="compositionally biased region" description="Basic and acidic residues" evidence="1">
    <location>
        <begin position="99"/>
        <end position="120"/>
    </location>
</feature>
<dbReference type="HOGENOM" id="CLU_1917679_0_0_1"/>
<evidence type="ECO:0000313" key="3">
    <source>
        <dbReference type="Proteomes" id="UP000002059"/>
    </source>
</evidence>
<dbReference type="VEuPathDB" id="FungiDB:PAAG_11190"/>
<name>A0A0A2V7D0_PARBA</name>
<protein>
    <submittedName>
        <fullName evidence="2">Uncharacterized protein</fullName>
    </submittedName>
</protein>
<dbReference type="GeneID" id="26970281"/>
<evidence type="ECO:0000313" key="2">
    <source>
        <dbReference type="EMBL" id="KGQ02015.1"/>
    </source>
</evidence>
<dbReference type="EMBL" id="KN293993">
    <property type="protein sequence ID" value="KGQ02015.1"/>
    <property type="molecule type" value="Genomic_DNA"/>
</dbReference>
<reference evidence="2 3" key="1">
    <citation type="journal article" date="2011" name="PLoS Genet.">
        <title>Comparative genomic analysis of human fungal pathogens causing paracoccidioidomycosis.</title>
        <authorList>
            <person name="Desjardins C.A."/>
            <person name="Champion M.D."/>
            <person name="Holder J.W."/>
            <person name="Muszewska A."/>
            <person name="Goldberg J."/>
            <person name="Bailao A.M."/>
            <person name="Brigido M.M."/>
            <person name="Ferreira M.E."/>
            <person name="Garcia A.M."/>
            <person name="Grynberg M."/>
            <person name="Gujja S."/>
            <person name="Heiman D.I."/>
            <person name="Henn M.R."/>
            <person name="Kodira C.D."/>
            <person name="Leon-Narvaez H."/>
            <person name="Longo L.V."/>
            <person name="Ma L.J."/>
            <person name="Malavazi I."/>
            <person name="Matsuo A.L."/>
            <person name="Morais F.V."/>
            <person name="Pereira M."/>
            <person name="Rodriguez-Brito S."/>
            <person name="Sakthikumar S."/>
            <person name="Salem-Izacc S.M."/>
            <person name="Sykes S.M."/>
            <person name="Teixeira M.M."/>
            <person name="Vallejo M.C."/>
            <person name="Walter M.E."/>
            <person name="Yandava C."/>
            <person name="Young S."/>
            <person name="Zeng Q."/>
            <person name="Zucker J."/>
            <person name="Felipe M.S."/>
            <person name="Goldman G.H."/>
            <person name="Haas B.J."/>
            <person name="McEwen J.G."/>
            <person name="Nino-Vega G."/>
            <person name="Puccia R."/>
            <person name="San-Blas G."/>
            <person name="Soares C.M."/>
            <person name="Birren B.W."/>
            <person name="Cuomo C.A."/>
        </authorList>
    </citation>
    <scope>NUCLEOTIDE SEQUENCE [LARGE SCALE GENOMIC DNA]</scope>
    <source>
        <strain evidence="3">ATCC MYA-826 / Pb01</strain>
    </source>
</reference>
<sequence>MENAKVSARPPAFPLLEERQREVDRTRQRVRYRHWSTFWLLEGLLTWPASDPLEDERRQRNVGVEAVRQFCDFPEGGLLGEERPKRKVLSDGALHEDIQPEKKVKLEDRPSPFSWEEKMPGGRRAYPTVQEA</sequence>
<gene>
    <name evidence="2" type="ORF">PAAG_11190</name>
</gene>
<dbReference type="RefSeq" id="XP_015703490.1">
    <property type="nucleotide sequence ID" value="XM_015846883.1"/>
</dbReference>
<evidence type="ECO:0000256" key="1">
    <source>
        <dbReference type="SAM" id="MobiDB-lite"/>
    </source>
</evidence>